<evidence type="ECO:0000313" key="2">
    <source>
        <dbReference type="Proteomes" id="UP000076490"/>
    </source>
</evidence>
<dbReference type="PANTHER" id="PTHR41260:SF1">
    <property type="entry name" value="PROTEIN ECSC"/>
    <property type="match status" value="1"/>
</dbReference>
<dbReference type="Proteomes" id="UP000076490">
    <property type="component" value="Unassembled WGS sequence"/>
</dbReference>
<dbReference type="InterPro" id="IPR024787">
    <property type="entry name" value="EcsC"/>
</dbReference>
<evidence type="ECO:0008006" key="3">
    <source>
        <dbReference type="Google" id="ProtNLM"/>
    </source>
</evidence>
<protein>
    <recommendedName>
        <fullName evidence="3">ABC transporter-associated protein EcsC</fullName>
    </recommendedName>
</protein>
<dbReference type="EMBL" id="LQNT01000001">
    <property type="protein sequence ID" value="KZE40255.1"/>
    <property type="molecule type" value="Genomic_DNA"/>
</dbReference>
<gene>
    <name evidence="1" type="ORF">AV656_03035</name>
</gene>
<dbReference type="OrthoDB" id="2737310at2"/>
<evidence type="ECO:0000313" key="1">
    <source>
        <dbReference type="EMBL" id="KZE40255.1"/>
    </source>
</evidence>
<name>A0A161RA55_9BACL</name>
<proteinExistence type="predicted"/>
<comment type="caution">
    <text evidence="1">The sequence shown here is derived from an EMBL/GenBank/DDBJ whole genome shotgun (WGS) entry which is preliminary data.</text>
</comment>
<sequence length="272" mass="30718">MESRQWLEQKLEQIRKWEKDQGKIRIWDRIGRIPFALLDKVTPDFIRDKVGKALDELGKFVQTGGGYLSSEKAVANYFNNEQVRTLTDARRMPVSAMDEAADRVAGTRTNIATVQGASTGFGGIFTLSLDIPVLLGLQLKTLQDIAMCYGFDPADPKERLFIVKVMQFVTSDSHGKDAILKQMDYLDGGNEEARREIVSELKGWREVVMSFRDRWGMKKMFQLIPVAGLVFGAITNRNTISELAEAGAILYRKRRIRERLASLEPDVQTAGQ</sequence>
<dbReference type="PANTHER" id="PTHR41260">
    <property type="entry name" value="PROTEIN ECSC"/>
    <property type="match status" value="1"/>
</dbReference>
<accession>A0A161RA55</accession>
<reference evidence="1 2" key="1">
    <citation type="submission" date="2016-01" db="EMBL/GenBank/DDBJ databases">
        <title>Whole genome sequencing of Bhargavaea cecembensis T14.</title>
        <authorList>
            <person name="Hong K.W."/>
        </authorList>
    </citation>
    <scope>NUCLEOTIDE SEQUENCE [LARGE SCALE GENOMIC DNA]</scope>
    <source>
        <strain evidence="1 2">T14</strain>
    </source>
</reference>
<organism evidence="1 2">
    <name type="scientific">Bhargavaea cecembensis</name>
    <dbReference type="NCBI Taxonomy" id="394098"/>
    <lineage>
        <taxon>Bacteria</taxon>
        <taxon>Bacillati</taxon>
        <taxon>Bacillota</taxon>
        <taxon>Bacilli</taxon>
        <taxon>Bacillales</taxon>
        <taxon>Caryophanaceae</taxon>
        <taxon>Bhargavaea</taxon>
    </lineage>
</organism>
<dbReference type="AlphaFoldDB" id="A0A161RA55"/>
<dbReference type="Pfam" id="PF12787">
    <property type="entry name" value="EcsC"/>
    <property type="match status" value="1"/>
</dbReference>